<dbReference type="SUPFAM" id="SSF52833">
    <property type="entry name" value="Thioredoxin-like"/>
    <property type="match status" value="1"/>
</dbReference>
<reference evidence="2" key="1">
    <citation type="submission" date="2020-10" db="EMBL/GenBank/DDBJ databases">
        <authorList>
            <person name="Gilroy R."/>
        </authorList>
    </citation>
    <scope>NUCLEOTIDE SEQUENCE</scope>
    <source>
        <strain evidence="2">CHK152-2994</strain>
    </source>
</reference>
<protein>
    <submittedName>
        <fullName evidence="2">Thioredoxin family protein</fullName>
    </submittedName>
</protein>
<evidence type="ECO:0000313" key="2">
    <source>
        <dbReference type="EMBL" id="HIS83779.1"/>
    </source>
</evidence>
<proteinExistence type="predicted"/>
<comment type="caution">
    <text evidence="2">The sequence shown here is derived from an EMBL/GenBank/DDBJ whole genome shotgun (WGS) entry which is preliminary data.</text>
</comment>
<dbReference type="PANTHER" id="PTHR45663:SF11">
    <property type="entry name" value="GEO12009P1"/>
    <property type="match status" value="1"/>
</dbReference>
<dbReference type="AlphaFoldDB" id="A0A9D1FXZ2"/>
<reference evidence="2" key="2">
    <citation type="journal article" date="2021" name="PeerJ">
        <title>Extensive microbial diversity within the chicken gut microbiome revealed by metagenomics and culture.</title>
        <authorList>
            <person name="Gilroy R."/>
            <person name="Ravi A."/>
            <person name="Getino M."/>
            <person name="Pursley I."/>
            <person name="Horton D.L."/>
            <person name="Alikhan N.F."/>
            <person name="Baker D."/>
            <person name="Gharbi K."/>
            <person name="Hall N."/>
            <person name="Watson M."/>
            <person name="Adriaenssens E.M."/>
            <person name="Foster-Nyarko E."/>
            <person name="Jarju S."/>
            <person name="Secka A."/>
            <person name="Antonio M."/>
            <person name="Oren A."/>
            <person name="Chaudhuri R.R."/>
            <person name="La Ragione R."/>
            <person name="Hildebrand F."/>
            <person name="Pallen M.J."/>
        </authorList>
    </citation>
    <scope>NUCLEOTIDE SEQUENCE</scope>
    <source>
        <strain evidence="2">CHK152-2994</strain>
    </source>
</reference>
<dbReference type="GO" id="GO:0015035">
    <property type="term" value="F:protein-disulfide reductase activity"/>
    <property type="evidence" value="ECO:0007669"/>
    <property type="project" value="TreeGrafter"/>
</dbReference>
<dbReference type="GO" id="GO:0005737">
    <property type="term" value="C:cytoplasm"/>
    <property type="evidence" value="ECO:0007669"/>
    <property type="project" value="TreeGrafter"/>
</dbReference>
<dbReference type="Gene3D" id="3.40.30.10">
    <property type="entry name" value="Glutaredoxin"/>
    <property type="match status" value="1"/>
</dbReference>
<name>A0A9D1FXZ2_9BACT</name>
<dbReference type="PANTHER" id="PTHR45663">
    <property type="entry name" value="GEO12009P1"/>
    <property type="match status" value="1"/>
</dbReference>
<feature type="domain" description="Thioredoxin" evidence="1">
    <location>
        <begin position="27"/>
        <end position="141"/>
    </location>
</feature>
<organism evidence="2 3">
    <name type="scientific">Candidatus Scatenecus faecavium</name>
    <dbReference type="NCBI Taxonomy" id="2840915"/>
    <lineage>
        <taxon>Bacteria</taxon>
        <taxon>Candidatus Scatenecus</taxon>
    </lineage>
</organism>
<accession>A0A9D1FXZ2</accession>
<dbReference type="InterPro" id="IPR013766">
    <property type="entry name" value="Thioredoxin_domain"/>
</dbReference>
<gene>
    <name evidence="2" type="ORF">IAD41_09280</name>
</gene>
<dbReference type="Proteomes" id="UP000824139">
    <property type="component" value="Unassembled WGS sequence"/>
</dbReference>
<dbReference type="EMBL" id="DVJO01000203">
    <property type="protein sequence ID" value="HIS83779.1"/>
    <property type="molecule type" value="Genomic_DNA"/>
</dbReference>
<dbReference type="CDD" id="cd02947">
    <property type="entry name" value="TRX_family"/>
    <property type="match status" value="1"/>
</dbReference>
<dbReference type="InterPro" id="IPR036249">
    <property type="entry name" value="Thioredoxin-like_sf"/>
</dbReference>
<sequence>MKKNIIIVALVLIVPLVAFWILSNANTTTAQTNPEIPQTDQVVNEVAIGKPQILKFTSTMCLDCQTMNKLFKEVYPKYQDKIVLTEISVQDGKAFTNEQIKKYNITLVPTMIFLDSNNNQVQRIEGAIEKEVLENYLKELK</sequence>
<evidence type="ECO:0000259" key="1">
    <source>
        <dbReference type="PROSITE" id="PS51352"/>
    </source>
</evidence>
<dbReference type="PROSITE" id="PS51352">
    <property type="entry name" value="THIOREDOXIN_2"/>
    <property type="match status" value="1"/>
</dbReference>
<evidence type="ECO:0000313" key="3">
    <source>
        <dbReference type="Proteomes" id="UP000824139"/>
    </source>
</evidence>
<dbReference type="Pfam" id="PF00085">
    <property type="entry name" value="Thioredoxin"/>
    <property type="match status" value="1"/>
</dbReference>